<proteinExistence type="predicted"/>
<organism evidence="1">
    <name type="scientific">marine sediment metagenome</name>
    <dbReference type="NCBI Taxonomy" id="412755"/>
    <lineage>
        <taxon>unclassified sequences</taxon>
        <taxon>metagenomes</taxon>
        <taxon>ecological metagenomes</taxon>
    </lineage>
</organism>
<accession>A0A0F9CPE5</accession>
<dbReference type="EMBL" id="LAZR01043251">
    <property type="protein sequence ID" value="KKL07541.1"/>
    <property type="molecule type" value="Genomic_DNA"/>
</dbReference>
<comment type="caution">
    <text evidence="1">The sequence shown here is derived from an EMBL/GenBank/DDBJ whole genome shotgun (WGS) entry which is preliminary data.</text>
</comment>
<dbReference type="AlphaFoldDB" id="A0A0F9CPE5"/>
<reference evidence="1" key="1">
    <citation type="journal article" date="2015" name="Nature">
        <title>Complex archaea that bridge the gap between prokaryotes and eukaryotes.</title>
        <authorList>
            <person name="Spang A."/>
            <person name="Saw J.H."/>
            <person name="Jorgensen S.L."/>
            <person name="Zaremba-Niedzwiedzka K."/>
            <person name="Martijn J."/>
            <person name="Lind A.E."/>
            <person name="van Eijk R."/>
            <person name="Schleper C."/>
            <person name="Guy L."/>
            <person name="Ettema T.J."/>
        </authorList>
    </citation>
    <scope>NUCLEOTIDE SEQUENCE</scope>
</reference>
<evidence type="ECO:0000313" key="1">
    <source>
        <dbReference type="EMBL" id="KKL07541.1"/>
    </source>
</evidence>
<name>A0A0F9CPE5_9ZZZZ</name>
<gene>
    <name evidence="1" type="ORF">LCGC14_2584990</name>
</gene>
<sequence>MQPKRFTLGVWANVIQHHFKHHLNYSLIAELMWDDWEVFISRGTVKHICEYFEMAGKQYMDEKVLNDVKSNGRINSSLDGAQPVKNELSLWIFSDRLPGHVLLTRNLEFAPASKLETFLKEVEDLYGRFSSY</sequence>
<protein>
    <submittedName>
        <fullName evidence="1">Uncharacterized protein</fullName>
    </submittedName>
</protein>